<comment type="caution">
    <text evidence="2">The sequence shown here is derived from an EMBL/GenBank/DDBJ whole genome shotgun (WGS) entry which is preliminary data.</text>
</comment>
<feature type="domain" description="Serine acetyltransferase N-terminal" evidence="1">
    <location>
        <begin position="90"/>
        <end position="194"/>
    </location>
</feature>
<dbReference type="SMART" id="SM00971">
    <property type="entry name" value="SATase_N"/>
    <property type="match status" value="1"/>
</dbReference>
<dbReference type="EMBL" id="LGRX02028665">
    <property type="protein sequence ID" value="KAK3247785.1"/>
    <property type="molecule type" value="Genomic_DNA"/>
</dbReference>
<dbReference type="SUPFAM" id="SSF51161">
    <property type="entry name" value="Trimeric LpxA-like enzymes"/>
    <property type="match status" value="1"/>
</dbReference>
<dbReference type="Gene3D" id="1.10.3130.10">
    <property type="entry name" value="serine acetyltransferase, domain 1"/>
    <property type="match status" value="1"/>
</dbReference>
<evidence type="ECO:0000313" key="3">
    <source>
        <dbReference type="Proteomes" id="UP001190700"/>
    </source>
</evidence>
<dbReference type="GO" id="GO:0005737">
    <property type="term" value="C:cytoplasm"/>
    <property type="evidence" value="ECO:0007669"/>
    <property type="project" value="InterPro"/>
</dbReference>
<dbReference type="GO" id="GO:0009001">
    <property type="term" value="F:serine O-acetyltransferase activity"/>
    <property type="evidence" value="ECO:0007669"/>
    <property type="project" value="InterPro"/>
</dbReference>
<dbReference type="InterPro" id="IPR011004">
    <property type="entry name" value="Trimer_LpxA-like_sf"/>
</dbReference>
<dbReference type="InterPro" id="IPR010493">
    <property type="entry name" value="Ser_AcTrfase_N"/>
</dbReference>
<protein>
    <recommendedName>
        <fullName evidence="1">Serine acetyltransferase N-terminal domain-containing protein</fullName>
    </recommendedName>
</protein>
<gene>
    <name evidence="2" type="ORF">CYMTET_42727</name>
</gene>
<sequence>MNVFELLVALNHFNIGNIPWVCAGRTCVRSHSNVKHTRANVRPSYYLQTGRQRTTLINQIIARAVAENAPSEDQEITCHGLCVPSNSDELFKLMRTEAKKDSEQEPSLASFLYSTILAHETMEASISFLLGNKLGNASLLDTQLVLLFNQAFEIDPSAITALRNDLCAVVDRDPACDQYSHCLLYFKGFQALQAYRIAHIFWKQGRYALATALQSRVSAVFHVDIHPAATIGTGILMDHATGIVIGETARVAQHTSRAGSGDRQHLRQVASICAVRAGVTGGGEHTPVEVA</sequence>
<evidence type="ECO:0000313" key="2">
    <source>
        <dbReference type="EMBL" id="KAK3247785.1"/>
    </source>
</evidence>
<dbReference type="PANTHER" id="PTHR42811">
    <property type="entry name" value="SERINE ACETYLTRANSFERASE"/>
    <property type="match status" value="1"/>
</dbReference>
<keyword evidence="3" id="KW-1185">Reference proteome</keyword>
<dbReference type="Proteomes" id="UP001190700">
    <property type="component" value="Unassembled WGS sequence"/>
</dbReference>
<accession>A0AAE0C5J1</accession>
<dbReference type="Pfam" id="PF06426">
    <property type="entry name" value="SATase_N"/>
    <property type="match status" value="1"/>
</dbReference>
<dbReference type="InterPro" id="IPR042122">
    <property type="entry name" value="Ser_AcTrfase_N_sf"/>
</dbReference>
<name>A0AAE0C5J1_9CHLO</name>
<reference evidence="2 3" key="1">
    <citation type="journal article" date="2015" name="Genome Biol. Evol.">
        <title>Comparative Genomics of a Bacterivorous Green Alga Reveals Evolutionary Causalities and Consequences of Phago-Mixotrophic Mode of Nutrition.</title>
        <authorList>
            <person name="Burns J.A."/>
            <person name="Paasch A."/>
            <person name="Narechania A."/>
            <person name="Kim E."/>
        </authorList>
    </citation>
    <scope>NUCLEOTIDE SEQUENCE [LARGE SCALE GENOMIC DNA]</scope>
    <source>
        <strain evidence="2 3">PLY_AMNH</strain>
    </source>
</reference>
<dbReference type="AlphaFoldDB" id="A0AAE0C5J1"/>
<organism evidence="2 3">
    <name type="scientific">Cymbomonas tetramitiformis</name>
    <dbReference type="NCBI Taxonomy" id="36881"/>
    <lineage>
        <taxon>Eukaryota</taxon>
        <taxon>Viridiplantae</taxon>
        <taxon>Chlorophyta</taxon>
        <taxon>Pyramimonadophyceae</taxon>
        <taxon>Pyramimonadales</taxon>
        <taxon>Pyramimonadaceae</taxon>
        <taxon>Cymbomonas</taxon>
    </lineage>
</organism>
<evidence type="ECO:0000259" key="1">
    <source>
        <dbReference type="SMART" id="SM00971"/>
    </source>
</evidence>
<dbReference type="GO" id="GO:0006535">
    <property type="term" value="P:cysteine biosynthetic process from serine"/>
    <property type="evidence" value="ECO:0007669"/>
    <property type="project" value="InterPro"/>
</dbReference>
<proteinExistence type="predicted"/>